<dbReference type="GO" id="GO:0009100">
    <property type="term" value="P:glycoprotein metabolic process"/>
    <property type="evidence" value="ECO:0007669"/>
    <property type="project" value="UniProtKB-ARBA"/>
</dbReference>
<sequence>MRVTRLCRRVVSASMVMLLMVWLIKSIDPNSNVEKQLKLLKSQGNPNSSRLMWILSKPELAALFQALFLPETAGLNSEFWNDDYTLKDLTESTRVASGNKLWGLRFPYYTFDARLTAAVYYKHVQNSQHRGEIMFSWYDWKNLGSVLNPLITSKPQENPQCQDIFEAPEESQRIVSSSNKWGSFPKASLENSLLSSYCTNSQKSPIGFEVHRIQPHSDAESLVLQSSSFLFSGGLVPKNLVFLSKDGPAVHTSVKNSAAYLSLASSDLLEEFLSSHDELESTLVFDPLKEIKNIHSKPPFPTPKPGRGFLFELSPEAFEFDLISQKELLSQSEFPFEREFSYLSSLRFAQSYDSSGDNKFKYFYESSSIQNHPDNFQNHMDIRFFSGWVPKWKRLRTLNSLMRTWLDFTKSENLTSWLAHSSLHAYLYSGSQFPWAASQNVQMPIQDLHKLAMFYNQTLVIESPSEGYGRFFIDVQPFIFSRDHDESLDKVDARFIDIDTGLFIDILGVGFSSNALTNTRIMSQLRNERNRNPDVLTPSDDESGSKPLEDQASYKNSRFNRANEIVSEKSGKSYLLSDISPLRISKYHGKQVNIPHRALTIAKDEFHIVPWLFGPKQRQEKHRFVPALGSWLDLPTLKALLGPRRVQEAHTITASQLEQALESLLEKSASHCEEMLSWFNSQDQFKFRLEELAIESSNLDLNSKYELLQALQTNYRDLPSSYKDPFLHEKKERKWEECTKQANTAVGSQEYSNIIIKEVMKSLVKAFVANHGLKLKHEEISAHDNISQLAPTSLYNLRENSMEPLLEAPQALKADFTL</sequence>
<dbReference type="InParanoid" id="C5DDM3"/>
<evidence type="ECO:0000256" key="2">
    <source>
        <dbReference type="ARBA" id="ARBA00022692"/>
    </source>
</evidence>
<keyword evidence="4" id="KW-0472">Membrane</keyword>
<evidence type="ECO:0000256" key="4">
    <source>
        <dbReference type="ARBA" id="ARBA00023136"/>
    </source>
</evidence>
<dbReference type="OMA" id="HDAGWHY"/>
<comment type="subcellular location">
    <subcellularLocation>
        <location evidence="1">Membrane</location>
        <topology evidence="1">Single-pass membrane protein</topology>
    </subcellularLocation>
</comment>
<dbReference type="STRING" id="559295.C5DDM3"/>
<dbReference type="EMBL" id="CU928167">
    <property type="protein sequence ID" value="CAR21884.1"/>
    <property type="molecule type" value="Genomic_DNA"/>
</dbReference>
<dbReference type="Pfam" id="PF04991">
    <property type="entry name" value="LicD"/>
    <property type="match status" value="1"/>
</dbReference>
<protein>
    <submittedName>
        <fullName evidence="7">KLTH0C02156p</fullName>
    </submittedName>
</protein>
<dbReference type="PANTHER" id="PTHR15407">
    <property type="entry name" value="FUKUTIN-RELATED"/>
    <property type="match status" value="1"/>
</dbReference>
<evidence type="ECO:0000256" key="3">
    <source>
        <dbReference type="ARBA" id="ARBA00022989"/>
    </source>
</evidence>
<evidence type="ECO:0000313" key="7">
    <source>
        <dbReference type="EMBL" id="CAR21884.1"/>
    </source>
</evidence>
<keyword evidence="8" id="KW-1185">Reference proteome</keyword>
<dbReference type="OrthoDB" id="444255at2759"/>
<gene>
    <name evidence="7" type="ordered locus">KLTH0C02156g</name>
</gene>
<feature type="region of interest" description="Disordered" evidence="5">
    <location>
        <begin position="527"/>
        <end position="553"/>
    </location>
</feature>
<dbReference type="eggNOG" id="ENOG502SMC7">
    <property type="taxonomic scope" value="Eukaryota"/>
</dbReference>
<evidence type="ECO:0000256" key="1">
    <source>
        <dbReference type="ARBA" id="ARBA00004167"/>
    </source>
</evidence>
<evidence type="ECO:0000313" key="8">
    <source>
        <dbReference type="Proteomes" id="UP000002036"/>
    </source>
</evidence>
<proteinExistence type="predicted"/>
<dbReference type="RefSeq" id="XP_002552322.1">
    <property type="nucleotide sequence ID" value="XM_002552276.1"/>
</dbReference>
<dbReference type="GO" id="GO:0016020">
    <property type="term" value="C:membrane"/>
    <property type="evidence" value="ECO:0007669"/>
    <property type="project" value="UniProtKB-SubCell"/>
</dbReference>
<dbReference type="PANTHER" id="PTHR15407:SF28">
    <property type="entry name" value="RIBITOL-5-PHOSPHATE TRANSFERASE FKTN"/>
    <property type="match status" value="1"/>
</dbReference>
<dbReference type="InterPro" id="IPR009644">
    <property type="entry name" value="FKTN/MNN4/W02B3.4-1"/>
</dbReference>
<dbReference type="InterPro" id="IPR007074">
    <property type="entry name" value="LicD/FKTN/FKRP_NTP_transf"/>
</dbReference>
<evidence type="ECO:0000256" key="5">
    <source>
        <dbReference type="SAM" id="MobiDB-lite"/>
    </source>
</evidence>
<dbReference type="KEGG" id="lth:KLTH0C02156g"/>
<name>C5DDM3_LACTC</name>
<keyword evidence="3" id="KW-1133">Transmembrane helix</keyword>
<dbReference type="HOGENOM" id="CLU_008074_0_0_1"/>
<organism evidence="7 8">
    <name type="scientific">Lachancea thermotolerans (strain ATCC 56472 / CBS 6340 / NRRL Y-8284)</name>
    <name type="common">Yeast</name>
    <name type="synonym">Kluyveromyces thermotolerans</name>
    <dbReference type="NCBI Taxonomy" id="559295"/>
    <lineage>
        <taxon>Eukaryota</taxon>
        <taxon>Fungi</taxon>
        <taxon>Dikarya</taxon>
        <taxon>Ascomycota</taxon>
        <taxon>Saccharomycotina</taxon>
        <taxon>Saccharomycetes</taxon>
        <taxon>Saccharomycetales</taxon>
        <taxon>Saccharomycetaceae</taxon>
        <taxon>Lachancea</taxon>
    </lineage>
</organism>
<dbReference type="AlphaFoldDB" id="C5DDM3"/>
<dbReference type="GeneID" id="8291181"/>
<dbReference type="Proteomes" id="UP000002036">
    <property type="component" value="Chromosome C"/>
</dbReference>
<feature type="domain" description="LicD/FKTN/FKRP nucleotidyltransferase" evidence="6">
    <location>
        <begin position="409"/>
        <end position="530"/>
    </location>
</feature>
<accession>C5DDM3</accession>
<reference evidence="7 8" key="1">
    <citation type="journal article" date="2009" name="Genome Res.">
        <title>Comparative genomics of protoploid Saccharomycetaceae.</title>
        <authorList>
            <consortium name="The Genolevures Consortium"/>
            <person name="Souciet J.-L."/>
            <person name="Dujon B."/>
            <person name="Gaillardin C."/>
            <person name="Johnston M."/>
            <person name="Baret P.V."/>
            <person name="Cliften P."/>
            <person name="Sherman D.J."/>
            <person name="Weissenbach J."/>
            <person name="Westhof E."/>
            <person name="Wincker P."/>
            <person name="Jubin C."/>
            <person name="Poulain J."/>
            <person name="Barbe V."/>
            <person name="Segurens B."/>
            <person name="Artiguenave F."/>
            <person name="Anthouard V."/>
            <person name="Vacherie B."/>
            <person name="Val M.-E."/>
            <person name="Fulton R.S."/>
            <person name="Minx P."/>
            <person name="Wilson R."/>
            <person name="Durrens P."/>
            <person name="Jean G."/>
            <person name="Marck C."/>
            <person name="Martin T."/>
            <person name="Nikolski M."/>
            <person name="Rolland T."/>
            <person name="Seret M.-L."/>
            <person name="Casaregola S."/>
            <person name="Despons L."/>
            <person name="Fairhead C."/>
            <person name="Fischer G."/>
            <person name="Lafontaine I."/>
            <person name="Leh V."/>
            <person name="Lemaire M."/>
            <person name="de Montigny J."/>
            <person name="Neuveglise C."/>
            <person name="Thierry A."/>
            <person name="Blanc-Lenfle I."/>
            <person name="Bleykasten C."/>
            <person name="Diffels J."/>
            <person name="Fritsch E."/>
            <person name="Frangeul L."/>
            <person name="Goeffon A."/>
            <person name="Jauniaux N."/>
            <person name="Kachouri-Lafond R."/>
            <person name="Payen C."/>
            <person name="Potier S."/>
            <person name="Pribylova L."/>
            <person name="Ozanne C."/>
            <person name="Richard G.-F."/>
            <person name="Sacerdot C."/>
            <person name="Straub M.-L."/>
            <person name="Talla E."/>
        </authorList>
    </citation>
    <scope>NUCLEOTIDE SEQUENCE [LARGE SCALE GENOMIC DNA]</scope>
    <source>
        <strain evidence="8">ATCC 56472 / CBS 6340 / NRRL Y-8284</strain>
    </source>
</reference>
<keyword evidence="2" id="KW-0812">Transmembrane</keyword>
<evidence type="ECO:0000259" key="6">
    <source>
        <dbReference type="Pfam" id="PF04991"/>
    </source>
</evidence>